<dbReference type="Gene3D" id="1.10.510.10">
    <property type="entry name" value="Transferase(Phosphotransferase) domain 1"/>
    <property type="match status" value="1"/>
</dbReference>
<dbReference type="SUPFAM" id="SSF56112">
    <property type="entry name" value="Protein kinase-like (PK-like)"/>
    <property type="match status" value="1"/>
</dbReference>
<evidence type="ECO:0000259" key="1">
    <source>
        <dbReference type="PROSITE" id="PS50011"/>
    </source>
</evidence>
<name>A0A9P4W3I1_CURKU</name>
<keyword evidence="2" id="KW-0418">Kinase</keyword>
<reference evidence="2" key="1">
    <citation type="submission" date="2019-04" db="EMBL/GenBank/DDBJ databases">
        <title>Sequencing of skin fungus with MAO and IRED activity.</title>
        <authorList>
            <person name="Marsaioli A.J."/>
            <person name="Bonatto J.M.C."/>
            <person name="Reis Junior O."/>
        </authorList>
    </citation>
    <scope>NUCLEOTIDE SEQUENCE</scope>
    <source>
        <strain evidence="2">30M1</strain>
    </source>
</reference>
<protein>
    <submittedName>
        <fullName evidence="2">Casein kinase I</fullName>
    </submittedName>
</protein>
<sequence length="299" mass="34233">MEGDRSNLNIVGSHYGVGNKIGERSFGIVFKGTNLLNQQQVAIKFAPQTGIPAVYYFGQEGLHNILVIDLLDANLEDVFDLYERKFSVETLVPIAKEMVRKFEPLFTQVLLLVQLSRVQSIHKRGLIQRNIKPENFLLRQPGSKSASTIYLVDFGTAKQYLNPETNRHISYKERKSLISTARYMSINAHLGIEQSCRDDLEALLYVLIYFLRGDLPWQGLKTGISGEKYEGIRILKQTFRVEDLCDGSPEEFSECFSYVRRVGFEHVPNYEYLRALMSSGCGGYGEHDRMRVNARFDRK</sequence>
<dbReference type="Pfam" id="PF00069">
    <property type="entry name" value="Pkinase"/>
    <property type="match status" value="1"/>
</dbReference>
<dbReference type="Proteomes" id="UP000801428">
    <property type="component" value="Unassembled WGS sequence"/>
</dbReference>
<feature type="domain" description="Protein kinase" evidence="1">
    <location>
        <begin position="15"/>
        <end position="299"/>
    </location>
</feature>
<dbReference type="EMBL" id="SWKU01000048">
    <property type="protein sequence ID" value="KAF2993760.1"/>
    <property type="molecule type" value="Genomic_DNA"/>
</dbReference>
<dbReference type="PANTHER" id="PTHR11909">
    <property type="entry name" value="CASEIN KINASE-RELATED"/>
    <property type="match status" value="1"/>
</dbReference>
<dbReference type="GO" id="GO:0004672">
    <property type="term" value="F:protein kinase activity"/>
    <property type="evidence" value="ECO:0007669"/>
    <property type="project" value="InterPro"/>
</dbReference>
<accession>A0A9P4W3I1</accession>
<comment type="caution">
    <text evidence="2">The sequence shown here is derived from an EMBL/GenBank/DDBJ whole genome shotgun (WGS) entry which is preliminary data.</text>
</comment>
<dbReference type="InterPro" id="IPR050235">
    <property type="entry name" value="CK1_Ser-Thr_kinase"/>
</dbReference>
<dbReference type="PROSITE" id="PS50011">
    <property type="entry name" value="PROTEIN_KINASE_DOM"/>
    <property type="match status" value="1"/>
</dbReference>
<dbReference type="InterPro" id="IPR000719">
    <property type="entry name" value="Prot_kinase_dom"/>
</dbReference>
<keyword evidence="3" id="KW-1185">Reference proteome</keyword>
<dbReference type="AlphaFoldDB" id="A0A9P4W3I1"/>
<evidence type="ECO:0000313" key="2">
    <source>
        <dbReference type="EMBL" id="KAF2993760.1"/>
    </source>
</evidence>
<proteinExistence type="predicted"/>
<dbReference type="GO" id="GO:0005524">
    <property type="term" value="F:ATP binding"/>
    <property type="evidence" value="ECO:0007669"/>
    <property type="project" value="InterPro"/>
</dbReference>
<keyword evidence="2" id="KW-0808">Transferase</keyword>
<dbReference type="InterPro" id="IPR011009">
    <property type="entry name" value="Kinase-like_dom_sf"/>
</dbReference>
<dbReference type="OrthoDB" id="5800476at2759"/>
<organism evidence="2 3">
    <name type="scientific">Curvularia kusanoi</name>
    <name type="common">Cochliobolus kusanoi</name>
    <dbReference type="NCBI Taxonomy" id="90978"/>
    <lineage>
        <taxon>Eukaryota</taxon>
        <taxon>Fungi</taxon>
        <taxon>Dikarya</taxon>
        <taxon>Ascomycota</taxon>
        <taxon>Pezizomycotina</taxon>
        <taxon>Dothideomycetes</taxon>
        <taxon>Pleosporomycetidae</taxon>
        <taxon>Pleosporales</taxon>
        <taxon>Pleosporineae</taxon>
        <taxon>Pleosporaceae</taxon>
        <taxon>Curvularia</taxon>
    </lineage>
</organism>
<gene>
    <name evidence="2" type="primary">YCK1_1</name>
    <name evidence="2" type="ORF">E8E13_001669</name>
</gene>
<dbReference type="SMART" id="SM00220">
    <property type="entry name" value="S_TKc"/>
    <property type="match status" value="1"/>
</dbReference>
<evidence type="ECO:0000313" key="3">
    <source>
        <dbReference type="Proteomes" id="UP000801428"/>
    </source>
</evidence>